<dbReference type="Pfam" id="PF04230">
    <property type="entry name" value="PS_pyruv_trans"/>
    <property type="match status" value="1"/>
</dbReference>
<gene>
    <name evidence="2" type="ORF">DEP91_09475</name>
</gene>
<proteinExistence type="predicted"/>
<feature type="domain" description="Polysaccharide pyruvyl transferase" evidence="1">
    <location>
        <begin position="79"/>
        <end position="332"/>
    </location>
</feature>
<comment type="caution">
    <text evidence="2">The sequence shown here is derived from an EMBL/GenBank/DDBJ whole genome shotgun (WGS) entry which is preliminary data.</text>
</comment>
<accession>A0A3D0WCX2</accession>
<dbReference type="InterPro" id="IPR007345">
    <property type="entry name" value="Polysacch_pyruvyl_Trfase"/>
</dbReference>
<organism evidence="2 3">
    <name type="scientific">Sphingomonas bacterium</name>
    <dbReference type="NCBI Taxonomy" id="1895847"/>
    <lineage>
        <taxon>Bacteria</taxon>
        <taxon>Pseudomonadati</taxon>
        <taxon>Pseudomonadota</taxon>
        <taxon>Alphaproteobacteria</taxon>
        <taxon>Sphingomonadales</taxon>
        <taxon>Sphingomonadaceae</taxon>
        <taxon>Sphingomonas</taxon>
    </lineage>
</organism>
<name>A0A3D0WCX2_9SPHN</name>
<reference evidence="2 3" key="1">
    <citation type="journal article" date="2018" name="Nat. Biotechnol.">
        <title>A standardized bacterial taxonomy based on genome phylogeny substantially revises the tree of life.</title>
        <authorList>
            <person name="Parks D.H."/>
            <person name="Chuvochina M."/>
            <person name="Waite D.W."/>
            <person name="Rinke C."/>
            <person name="Skarshewski A."/>
            <person name="Chaumeil P.A."/>
            <person name="Hugenholtz P."/>
        </authorList>
    </citation>
    <scope>NUCLEOTIDE SEQUENCE [LARGE SCALE GENOMIC DNA]</scope>
    <source>
        <strain evidence="2">UBA9015</strain>
    </source>
</reference>
<sequence length="368" mass="40114">MGRPDRAGAAAHDPALWRRRHHLSGHAAAAEALRLSHLTGAPLAHDTIARLAALTHDRLAPLADPSRGYALLDFPDYSNIGDSLIWLGELAYFDRHVGRRAGYVSTTSGFDPDRLKAALPEGPVYLSGGGNFGDIWPRFQTFRLHVLRSLKGRRVVQLPQTILFRDDANVAATRAAIAAHGDFAMMVRDQRSYEFATRELGCEVVLAPDMAFCMGPLAAPTPSRDATYLVRTDQEAAAGRGAVRPPAGIDALVTDWIIEGHTPSFPERVVGAVKRRLDQRPEEARYRARAEAERARGIEMLGAGRAVVTDRLHAHILSLLLGRPHVVVDNSYGKIGGVMDAWTGEDPLVHRAADFDAAGRMLADLLKN</sequence>
<dbReference type="AlphaFoldDB" id="A0A3D0WCX2"/>
<dbReference type="EMBL" id="DOYJ01000260">
    <property type="protein sequence ID" value="HCB76389.1"/>
    <property type="molecule type" value="Genomic_DNA"/>
</dbReference>
<evidence type="ECO:0000313" key="3">
    <source>
        <dbReference type="Proteomes" id="UP000262699"/>
    </source>
</evidence>
<dbReference type="Proteomes" id="UP000262699">
    <property type="component" value="Unassembled WGS sequence"/>
</dbReference>
<evidence type="ECO:0000313" key="2">
    <source>
        <dbReference type="EMBL" id="HCB76389.1"/>
    </source>
</evidence>
<evidence type="ECO:0000259" key="1">
    <source>
        <dbReference type="Pfam" id="PF04230"/>
    </source>
</evidence>
<protein>
    <submittedName>
        <fullName evidence="2">Exopolysaccharide biosynthesis protein</fullName>
    </submittedName>
</protein>